<keyword evidence="3 6" id="KW-0812">Transmembrane</keyword>
<dbReference type="PANTHER" id="PTHR30477:SF18">
    <property type="entry name" value="METAL TRANSPORT SYSTEM MEMBRANE PROTEIN CT_417-RELATED"/>
    <property type="match status" value="1"/>
</dbReference>
<keyword evidence="4 7" id="KW-1133">Transmembrane helix</keyword>
<accession>A0A2K8UFH3</accession>
<evidence type="ECO:0000256" key="7">
    <source>
        <dbReference type="SAM" id="Phobius"/>
    </source>
</evidence>
<feature type="transmembrane region" description="Helical" evidence="7">
    <location>
        <begin position="177"/>
        <end position="207"/>
    </location>
</feature>
<evidence type="ECO:0000256" key="3">
    <source>
        <dbReference type="ARBA" id="ARBA00022692"/>
    </source>
</evidence>
<evidence type="ECO:0000256" key="4">
    <source>
        <dbReference type="ARBA" id="ARBA00022989"/>
    </source>
</evidence>
<dbReference type="Proteomes" id="UP000232638">
    <property type="component" value="Chromosome"/>
</dbReference>
<feature type="transmembrane region" description="Helical" evidence="7">
    <location>
        <begin position="67"/>
        <end position="87"/>
    </location>
</feature>
<evidence type="ECO:0000256" key="2">
    <source>
        <dbReference type="ARBA" id="ARBA00008034"/>
    </source>
</evidence>
<protein>
    <recommendedName>
        <fullName evidence="10">Zinc ABC transporter permease</fullName>
    </recommendedName>
</protein>
<dbReference type="CDD" id="cd06550">
    <property type="entry name" value="TM_ABC_iron-siderophores_like"/>
    <property type="match status" value="1"/>
</dbReference>
<dbReference type="InterPro" id="IPR001626">
    <property type="entry name" value="ABC_TroCD"/>
</dbReference>
<dbReference type="AlphaFoldDB" id="A0A2K8UFH3"/>
<dbReference type="InterPro" id="IPR037294">
    <property type="entry name" value="ABC_BtuC-like"/>
</dbReference>
<feature type="transmembrane region" description="Helical" evidence="7">
    <location>
        <begin position="12"/>
        <end position="34"/>
    </location>
</feature>
<gene>
    <name evidence="8" type="ORF">THSYN_27570</name>
</gene>
<keyword evidence="6" id="KW-0813">Transport</keyword>
<evidence type="ECO:0000313" key="9">
    <source>
        <dbReference type="Proteomes" id="UP000232638"/>
    </source>
</evidence>
<keyword evidence="5 7" id="KW-0472">Membrane</keyword>
<evidence type="ECO:0000256" key="5">
    <source>
        <dbReference type="ARBA" id="ARBA00023136"/>
    </source>
</evidence>
<dbReference type="KEGG" id="tsy:THSYN_27570"/>
<dbReference type="RefSeq" id="WP_100921979.1">
    <property type="nucleotide sequence ID" value="NZ_CP020370.1"/>
</dbReference>
<proteinExistence type="inferred from homology"/>
<dbReference type="PANTHER" id="PTHR30477">
    <property type="entry name" value="ABC-TRANSPORTER METAL-BINDING PROTEIN"/>
    <property type="match status" value="1"/>
</dbReference>
<comment type="subcellular location">
    <subcellularLocation>
        <location evidence="6">Cell membrane</location>
        <topology evidence="6">Multi-pass membrane protein</topology>
    </subcellularLocation>
    <subcellularLocation>
        <location evidence="1">Membrane</location>
        <topology evidence="1">Multi-pass membrane protein</topology>
    </subcellularLocation>
</comment>
<evidence type="ECO:0008006" key="10">
    <source>
        <dbReference type="Google" id="ProtNLM"/>
    </source>
</evidence>
<feature type="transmembrane region" description="Helical" evidence="7">
    <location>
        <begin position="219"/>
        <end position="240"/>
    </location>
</feature>
<dbReference type="EMBL" id="CP020370">
    <property type="protein sequence ID" value="AUB84323.1"/>
    <property type="molecule type" value="Genomic_DNA"/>
</dbReference>
<reference evidence="8 9" key="1">
    <citation type="submission" date="2017-03" db="EMBL/GenBank/DDBJ databases">
        <title>Complete genome sequence of Candidatus 'Thiodictyon syntrophicum' sp. nov. strain Cad16T, a photolithoautotroph purple sulfur bacterium isolated from an alpine meromictic lake.</title>
        <authorList>
            <person name="Luedin S.M."/>
            <person name="Pothier J.F."/>
            <person name="Danza F."/>
            <person name="Storelli N."/>
            <person name="Wittwer M."/>
            <person name="Tonolla M."/>
        </authorList>
    </citation>
    <scope>NUCLEOTIDE SEQUENCE [LARGE SCALE GENOMIC DNA]</scope>
    <source>
        <strain evidence="8 9">Cad16T</strain>
    </source>
</reference>
<dbReference type="GO" id="GO:0043190">
    <property type="term" value="C:ATP-binding cassette (ABC) transporter complex"/>
    <property type="evidence" value="ECO:0007669"/>
    <property type="project" value="InterPro"/>
</dbReference>
<comment type="similarity">
    <text evidence="2 6">Belongs to the ABC-3 integral membrane protein family.</text>
</comment>
<evidence type="ECO:0000256" key="6">
    <source>
        <dbReference type="RuleBase" id="RU003943"/>
    </source>
</evidence>
<dbReference type="Gene3D" id="1.10.3470.10">
    <property type="entry name" value="ABC transporter involved in vitamin B12 uptake, BtuC"/>
    <property type="match status" value="1"/>
</dbReference>
<feature type="transmembrane region" description="Helical" evidence="7">
    <location>
        <begin position="40"/>
        <end position="60"/>
    </location>
</feature>
<feature type="transmembrane region" description="Helical" evidence="7">
    <location>
        <begin position="93"/>
        <end position="111"/>
    </location>
</feature>
<evidence type="ECO:0000256" key="1">
    <source>
        <dbReference type="ARBA" id="ARBA00004141"/>
    </source>
</evidence>
<dbReference type="Pfam" id="PF00950">
    <property type="entry name" value="ABC-3"/>
    <property type="match status" value="1"/>
</dbReference>
<evidence type="ECO:0000313" key="8">
    <source>
        <dbReference type="EMBL" id="AUB84323.1"/>
    </source>
</evidence>
<dbReference type="SUPFAM" id="SSF81345">
    <property type="entry name" value="ABC transporter involved in vitamin B12 uptake, BtuC"/>
    <property type="match status" value="1"/>
</dbReference>
<dbReference type="GO" id="GO:0010043">
    <property type="term" value="P:response to zinc ion"/>
    <property type="evidence" value="ECO:0007669"/>
    <property type="project" value="TreeGrafter"/>
</dbReference>
<organism evidence="8 9">
    <name type="scientific">Candidatus Thiodictyon syntrophicum</name>
    <dbReference type="NCBI Taxonomy" id="1166950"/>
    <lineage>
        <taxon>Bacteria</taxon>
        <taxon>Pseudomonadati</taxon>
        <taxon>Pseudomonadota</taxon>
        <taxon>Gammaproteobacteria</taxon>
        <taxon>Chromatiales</taxon>
        <taxon>Chromatiaceae</taxon>
        <taxon>Thiodictyon</taxon>
    </lineage>
</organism>
<name>A0A2K8UFH3_9GAMM</name>
<keyword evidence="9" id="KW-1185">Reference proteome</keyword>
<feature type="transmembrane region" description="Helical" evidence="7">
    <location>
        <begin position="252"/>
        <end position="270"/>
    </location>
</feature>
<dbReference type="GO" id="GO:0055085">
    <property type="term" value="P:transmembrane transport"/>
    <property type="evidence" value="ECO:0007669"/>
    <property type="project" value="InterPro"/>
</dbReference>
<sequence length="294" mass="30614">MTEFLNALTEHAFLRTALLAGLLASIGCGVIGTYVVVKRIAFLAGGIAHSVLGGMGAALYYGFDPLLGALLAAVAAALIIGVVRLAWSAQEDTLVGAIWAIGMAIGILYIAKTPGYSADLMSYLFGNILLVPRRDLWLMAGLDLGLVLTVVLFYRQFLAVSFDEEFARLRGVPVTFFYLLLLCLVAVTVVLLIQVVGLILVIALLTLPAAVAGHWVHSLGGMMGIATLLGAALTSAGLALSYGPDLPAGPTMILLAGAVYVLSALASGLYRARRARRVTGSGRSTAPGLSADEP</sequence>
<dbReference type="OrthoDB" id="9783937at2"/>
<feature type="transmembrane region" description="Helical" evidence="7">
    <location>
        <begin position="136"/>
        <end position="157"/>
    </location>
</feature>